<evidence type="ECO:0000313" key="1">
    <source>
        <dbReference type="EMBL" id="EOG21273.1"/>
    </source>
</evidence>
<reference evidence="1 2" key="1">
    <citation type="submission" date="2013-02" db="EMBL/GenBank/DDBJ databases">
        <title>The Genome Sequence of Enterococcus faecium VRE_84.</title>
        <authorList>
            <consortium name="The Broad Institute Genome Sequencing Platform"/>
            <consortium name="The Broad Institute Genome Sequencing Center for Infectious Disease"/>
            <person name="Earl A.M."/>
            <person name="Gilmore M.S."/>
            <person name="Lebreton F."/>
            <person name="Hammerum A.M."/>
            <person name="Jensen L.B."/>
            <person name="Guardabassi L."/>
            <person name="Walker B."/>
            <person name="Young S.K."/>
            <person name="Zeng Q."/>
            <person name="Gargeya S."/>
            <person name="Fitzgerald M."/>
            <person name="Haas B."/>
            <person name="Abouelleil A."/>
            <person name="Alvarado L."/>
            <person name="Arachchi H.M."/>
            <person name="Berlin A.M."/>
            <person name="Chapman S.B."/>
            <person name="Dewar J."/>
            <person name="Goldberg J."/>
            <person name="Griggs A."/>
            <person name="Gujja S."/>
            <person name="Hansen M."/>
            <person name="Howarth C."/>
            <person name="Imamovic A."/>
            <person name="Larimer J."/>
            <person name="McCowan C."/>
            <person name="Murphy C."/>
            <person name="Neiman D."/>
            <person name="Pearson M."/>
            <person name="Priest M."/>
            <person name="Roberts A."/>
            <person name="Saif S."/>
            <person name="Shea T."/>
            <person name="Sisk P."/>
            <person name="Sykes S."/>
            <person name="Wortman J."/>
            <person name="Nusbaum C."/>
            <person name="Birren B."/>
        </authorList>
    </citation>
    <scope>NUCLEOTIDE SEQUENCE [LARGE SCALE GENOMIC DNA]</scope>
    <source>
        <strain evidence="1 2">VRE 84</strain>
    </source>
</reference>
<dbReference type="AlphaFoldDB" id="A0A829F4U0"/>
<evidence type="ECO:0000313" key="2">
    <source>
        <dbReference type="Proteomes" id="UP000013834"/>
    </source>
</evidence>
<dbReference type="EMBL" id="AIVF01000067">
    <property type="protein sequence ID" value="EOG21273.1"/>
    <property type="molecule type" value="Genomic_DNA"/>
</dbReference>
<proteinExistence type="predicted"/>
<comment type="caution">
    <text evidence="1">The sequence shown here is derived from an EMBL/GenBank/DDBJ whole genome shotgun (WGS) entry which is preliminary data.</text>
</comment>
<sequence length="53" mass="6082">MELDTNNHSVFLLGYPLILVVKHCKHVIDDVMSAYAKTAFERISESHHITLDE</sequence>
<name>A0A829F4U0_ENTFC</name>
<protein>
    <submittedName>
        <fullName evidence="1">Transposase</fullName>
    </submittedName>
</protein>
<dbReference type="Proteomes" id="UP000013834">
    <property type="component" value="Unassembled WGS sequence"/>
</dbReference>
<gene>
    <name evidence="1" type="ORF">SMG_02977</name>
</gene>
<accession>A0A829F4U0</accession>
<organism evidence="1 2">
    <name type="scientific">Enterococcus faecium EnGen0180</name>
    <dbReference type="NCBI Taxonomy" id="1157475"/>
    <lineage>
        <taxon>Bacteria</taxon>
        <taxon>Bacillati</taxon>
        <taxon>Bacillota</taxon>
        <taxon>Bacilli</taxon>
        <taxon>Lactobacillales</taxon>
        <taxon>Enterococcaceae</taxon>
        <taxon>Enterococcus</taxon>
    </lineage>
</organism>